<accession>A0A6B3SWZ7</accession>
<gene>
    <name evidence="2" type="ORF">G3574_23325</name>
</gene>
<comment type="caution">
    <text evidence="2">The sequence shown here is derived from an EMBL/GenBank/DDBJ whole genome shotgun (WGS) entry which is preliminary data.</text>
</comment>
<dbReference type="GO" id="GO:0016757">
    <property type="term" value="F:glycosyltransferase activity"/>
    <property type="evidence" value="ECO:0007669"/>
    <property type="project" value="UniProtKB-ARBA"/>
</dbReference>
<keyword evidence="2" id="KW-0808">Transferase</keyword>
<proteinExistence type="predicted"/>
<dbReference type="InterPro" id="IPR028098">
    <property type="entry name" value="Glyco_trans_4-like_N"/>
</dbReference>
<dbReference type="Pfam" id="PF13692">
    <property type="entry name" value="Glyco_trans_1_4"/>
    <property type="match status" value="1"/>
</dbReference>
<organism evidence="2 3">
    <name type="scientific">Noviherbaspirillum galbum</name>
    <dbReference type="NCBI Taxonomy" id="2709383"/>
    <lineage>
        <taxon>Bacteria</taxon>
        <taxon>Pseudomonadati</taxon>
        <taxon>Pseudomonadota</taxon>
        <taxon>Betaproteobacteria</taxon>
        <taxon>Burkholderiales</taxon>
        <taxon>Oxalobacteraceae</taxon>
        <taxon>Noviherbaspirillum</taxon>
    </lineage>
</organism>
<dbReference type="EMBL" id="JAAIVB010000078">
    <property type="protein sequence ID" value="NEX64025.1"/>
    <property type="molecule type" value="Genomic_DNA"/>
</dbReference>
<dbReference type="Pfam" id="PF13439">
    <property type="entry name" value="Glyco_transf_4"/>
    <property type="match status" value="1"/>
</dbReference>
<dbReference type="PANTHER" id="PTHR12526">
    <property type="entry name" value="GLYCOSYLTRANSFERASE"/>
    <property type="match status" value="1"/>
</dbReference>
<dbReference type="AlphaFoldDB" id="A0A6B3SWZ7"/>
<sequence length="391" mass="43948">MINIHLYPSPFLNESRILREARLLEKLGLFERIDLVGTGRSDLAVTEAVSDRIHIRRIGLRDESLSFLEKTQATMTWSAAVFRSYRGERIGCVNCHSIATLPLGVRFKRTTGARLVYDAHELETETNGLHGLRKRLTKLTERALIGQADHCIFVGDAIDNWYREAYGITNTTVLYNCPPYRELQPSDVFRERFGIPADMPIFLYQGLIGEGRGLRLLVEAFAGLRGRAALVILGYGPLSGWVREQADACDNVFHHPAVPPGELLSYTAAADVGLSVIEPTSLSYEYCMPNKLFEYIMAGKPLIVSPTTEQRSFLRRFRVGEVASELTADALRSAVMTLLSRPPGHYQAELARARQLFNWDRQEKALESVYRQWLGFDAPVRSLAPMEGEAT</sequence>
<evidence type="ECO:0000313" key="3">
    <source>
        <dbReference type="Proteomes" id="UP000482155"/>
    </source>
</evidence>
<dbReference type="Gene3D" id="3.40.50.2000">
    <property type="entry name" value="Glycogen Phosphorylase B"/>
    <property type="match status" value="2"/>
</dbReference>
<protein>
    <submittedName>
        <fullName evidence="2">Glycosyltransferase family 4 protein</fullName>
    </submittedName>
</protein>
<name>A0A6B3SWZ7_9BURK</name>
<dbReference type="SUPFAM" id="SSF53756">
    <property type="entry name" value="UDP-Glycosyltransferase/glycogen phosphorylase"/>
    <property type="match status" value="1"/>
</dbReference>
<feature type="domain" description="Glycosyltransferase subfamily 4-like N-terminal" evidence="1">
    <location>
        <begin position="59"/>
        <end position="176"/>
    </location>
</feature>
<evidence type="ECO:0000259" key="1">
    <source>
        <dbReference type="Pfam" id="PF13439"/>
    </source>
</evidence>
<keyword evidence="3" id="KW-1185">Reference proteome</keyword>
<evidence type="ECO:0000313" key="2">
    <source>
        <dbReference type="EMBL" id="NEX64025.1"/>
    </source>
</evidence>
<dbReference type="Proteomes" id="UP000482155">
    <property type="component" value="Unassembled WGS sequence"/>
</dbReference>
<reference evidence="2 3" key="1">
    <citation type="submission" date="2020-02" db="EMBL/GenBank/DDBJ databases">
        <authorList>
            <person name="Kim M.K."/>
        </authorList>
    </citation>
    <scope>NUCLEOTIDE SEQUENCE [LARGE SCALE GENOMIC DNA]</scope>
    <source>
        <strain evidence="2 3">17J57-3</strain>
    </source>
</reference>
<dbReference type="RefSeq" id="WP_163967952.1">
    <property type="nucleotide sequence ID" value="NZ_JAAIVB010000078.1"/>
</dbReference>